<dbReference type="PANTHER" id="PTHR21310">
    <property type="entry name" value="AMINOGLYCOSIDE PHOSPHOTRANSFERASE-RELATED-RELATED"/>
    <property type="match status" value="1"/>
</dbReference>
<reference evidence="2" key="1">
    <citation type="journal article" date="2023" name="Mol. Phylogenet. Evol.">
        <title>Genome-scale phylogeny and comparative genomics of the fungal order Sordariales.</title>
        <authorList>
            <person name="Hensen N."/>
            <person name="Bonometti L."/>
            <person name="Westerberg I."/>
            <person name="Brannstrom I.O."/>
            <person name="Guillou S."/>
            <person name="Cros-Aarteil S."/>
            <person name="Calhoun S."/>
            <person name="Haridas S."/>
            <person name="Kuo A."/>
            <person name="Mondo S."/>
            <person name="Pangilinan J."/>
            <person name="Riley R."/>
            <person name="LaButti K."/>
            <person name="Andreopoulos B."/>
            <person name="Lipzen A."/>
            <person name="Chen C."/>
            <person name="Yan M."/>
            <person name="Daum C."/>
            <person name="Ng V."/>
            <person name="Clum A."/>
            <person name="Steindorff A."/>
            <person name="Ohm R.A."/>
            <person name="Martin F."/>
            <person name="Silar P."/>
            <person name="Natvig D.O."/>
            <person name="Lalanne C."/>
            <person name="Gautier V."/>
            <person name="Ament-Velasquez S.L."/>
            <person name="Kruys A."/>
            <person name="Hutchinson M.I."/>
            <person name="Powell A.J."/>
            <person name="Barry K."/>
            <person name="Miller A.N."/>
            <person name="Grigoriev I.V."/>
            <person name="Debuchy R."/>
            <person name="Gladieux P."/>
            <person name="Hiltunen Thoren M."/>
            <person name="Johannesson H."/>
        </authorList>
    </citation>
    <scope>NUCLEOTIDE SEQUENCE</scope>
    <source>
        <strain evidence="2">CBS 141.50</strain>
    </source>
</reference>
<name>A0AAN6ZPA1_9PEZI</name>
<dbReference type="Pfam" id="PF01636">
    <property type="entry name" value="APH"/>
    <property type="match status" value="1"/>
</dbReference>
<keyword evidence="3" id="KW-1185">Reference proteome</keyword>
<evidence type="ECO:0000313" key="2">
    <source>
        <dbReference type="EMBL" id="KAK4145837.1"/>
    </source>
</evidence>
<dbReference type="EMBL" id="MU853565">
    <property type="protein sequence ID" value="KAK4145837.1"/>
    <property type="molecule type" value="Genomic_DNA"/>
</dbReference>
<dbReference type="InterPro" id="IPR011009">
    <property type="entry name" value="Kinase-like_dom_sf"/>
</dbReference>
<evidence type="ECO:0000313" key="3">
    <source>
        <dbReference type="Proteomes" id="UP001302676"/>
    </source>
</evidence>
<evidence type="ECO:0000259" key="1">
    <source>
        <dbReference type="Pfam" id="PF01636"/>
    </source>
</evidence>
<dbReference type="GeneID" id="87816501"/>
<gene>
    <name evidence="2" type="ORF">C8A04DRAFT_26316</name>
</gene>
<proteinExistence type="predicted"/>
<protein>
    <recommendedName>
        <fullName evidence="1">Aminoglycoside phosphotransferase domain-containing protein</fullName>
    </recommendedName>
</protein>
<dbReference type="AlphaFoldDB" id="A0AAN6ZPA1"/>
<dbReference type="InterPro" id="IPR002575">
    <property type="entry name" value="Aminoglycoside_PTrfase"/>
</dbReference>
<dbReference type="RefSeq" id="XP_062639208.1">
    <property type="nucleotide sequence ID" value="XM_062779888.1"/>
</dbReference>
<sequence>MAPPLFLHEYKEPGVWAVHADRKIYHLPNLFQRCPSATRPTRPSSATCAMYLAMEFVSGAVPMDELSEAERKVVEKELRVHMETLKSLRSGTPGVPGEEFLVGPVRVCGYRWHYHTCWRPRPGAFPAPKSGEDGKEGGGGQFVLCHNDLAQQNVLVDPKTLKIKAIIDWEFAGFWPPWFERP</sequence>
<comment type="caution">
    <text evidence="2">The sequence shown here is derived from an EMBL/GenBank/DDBJ whole genome shotgun (WGS) entry which is preliminary data.</text>
</comment>
<dbReference type="Proteomes" id="UP001302676">
    <property type="component" value="Unassembled WGS sequence"/>
</dbReference>
<dbReference type="SUPFAM" id="SSF56112">
    <property type="entry name" value="Protein kinase-like (PK-like)"/>
    <property type="match status" value="1"/>
</dbReference>
<organism evidence="2 3">
    <name type="scientific">Dichotomopilus funicola</name>
    <dbReference type="NCBI Taxonomy" id="1934379"/>
    <lineage>
        <taxon>Eukaryota</taxon>
        <taxon>Fungi</taxon>
        <taxon>Dikarya</taxon>
        <taxon>Ascomycota</taxon>
        <taxon>Pezizomycotina</taxon>
        <taxon>Sordariomycetes</taxon>
        <taxon>Sordariomycetidae</taxon>
        <taxon>Sordariales</taxon>
        <taxon>Chaetomiaceae</taxon>
        <taxon>Dichotomopilus</taxon>
    </lineage>
</organism>
<reference evidence="2" key="2">
    <citation type="submission" date="2023-05" db="EMBL/GenBank/DDBJ databases">
        <authorList>
            <consortium name="Lawrence Berkeley National Laboratory"/>
            <person name="Steindorff A."/>
            <person name="Hensen N."/>
            <person name="Bonometti L."/>
            <person name="Westerberg I."/>
            <person name="Brannstrom I.O."/>
            <person name="Guillou S."/>
            <person name="Cros-Aarteil S."/>
            <person name="Calhoun S."/>
            <person name="Haridas S."/>
            <person name="Kuo A."/>
            <person name="Mondo S."/>
            <person name="Pangilinan J."/>
            <person name="Riley R."/>
            <person name="Labutti K."/>
            <person name="Andreopoulos B."/>
            <person name="Lipzen A."/>
            <person name="Chen C."/>
            <person name="Yanf M."/>
            <person name="Daum C."/>
            <person name="Ng V."/>
            <person name="Clum A."/>
            <person name="Ohm R."/>
            <person name="Martin F."/>
            <person name="Silar P."/>
            <person name="Natvig D."/>
            <person name="Lalanne C."/>
            <person name="Gautier V."/>
            <person name="Ament-Velasquez S.L."/>
            <person name="Kruys A."/>
            <person name="Hutchinson M.I."/>
            <person name="Powell A.J."/>
            <person name="Barry K."/>
            <person name="Miller A.N."/>
            <person name="Grigoriev I.V."/>
            <person name="Debuchy R."/>
            <person name="Gladieux P."/>
            <person name="Thoren M.H."/>
            <person name="Johannesson H."/>
        </authorList>
    </citation>
    <scope>NUCLEOTIDE SEQUENCE</scope>
    <source>
        <strain evidence="2">CBS 141.50</strain>
    </source>
</reference>
<accession>A0AAN6ZPA1</accession>
<dbReference type="Gene3D" id="3.90.1200.10">
    <property type="match status" value="1"/>
</dbReference>
<dbReference type="InterPro" id="IPR051678">
    <property type="entry name" value="AGP_Transferase"/>
</dbReference>
<dbReference type="PANTHER" id="PTHR21310:SF15">
    <property type="entry name" value="AMINOGLYCOSIDE PHOSPHOTRANSFERASE DOMAIN-CONTAINING PROTEIN"/>
    <property type="match status" value="1"/>
</dbReference>
<feature type="domain" description="Aminoglycoside phosphotransferase" evidence="1">
    <location>
        <begin position="139"/>
        <end position="180"/>
    </location>
</feature>